<dbReference type="OrthoDB" id="418206at2759"/>
<feature type="transmembrane region" description="Helical" evidence="2">
    <location>
        <begin position="296"/>
        <end position="316"/>
    </location>
</feature>
<organism evidence="3 4">
    <name type="scientific">Symbiodinium microadriaticum</name>
    <name type="common">Dinoflagellate</name>
    <name type="synonym">Zooxanthella microadriatica</name>
    <dbReference type="NCBI Taxonomy" id="2951"/>
    <lineage>
        <taxon>Eukaryota</taxon>
        <taxon>Sar</taxon>
        <taxon>Alveolata</taxon>
        <taxon>Dinophyceae</taxon>
        <taxon>Suessiales</taxon>
        <taxon>Symbiodiniaceae</taxon>
        <taxon>Symbiodinium</taxon>
    </lineage>
</organism>
<sequence>MPEPTIPAGSNRGEEDMDSWKAQQLGRELEAVQCCRVPEFLCRHFVKATKNLKSTELRCTITEPGKVRSIELELPDDRLSVMEHELPGESLRFALLRKQLQSELQQVTTRLQVVEARLGSHTVKAAAAPTGETKVVHDYSLPFDTATLTLEVHDANQADAEDASGRRRVQEFTEVSFEESAWSIPLVAGLIDVGIVDTMFASALVLLNLLMQSAFSIILLTPAFMGDEFESKIQSAQLWRTSVAHDERYMDLAGTSLVTRVCNGDGSVILSTVQATLVEHVNSFLGMEKDEFTLPAFRPGILLCMLCIVLWTLCILKEFRRIWVQLEAALATSFGENTFEAMSWGRFCLLLGGALLSNQQFLLANAICYTPLQRLLLTYACRTVIASVLLVAGILWLARTTSISELMLNAVALNAILDVDEFLFVGMTPIKIQHAIQNLEPIQVKYSRRRSECESMVHFMGLVILVSSTYFFQLAPLTDAMLDLKNELCGGNQSFVVGFNPDTQLTHALVTPTALEIGRNLTLSELGVQAHKATSPETTPGQIPTYLIFSTDKNTFSIENSRSIEVESSMIPFCTETSILNPDGLYHGDLTLRAFTMVLVRNAAASVGLPDARSCEEMRGMCNGVESRLLRMVCGETCGCTDPYSSAWYKVAAHGCQPTCLQLAQASLSGGSCEDAANDEVWQAFWRIYPEAVSHYFSADVTQTILWPAASQTINAMLRDGCAALMQFPTDVMTTAEWFALLRKQLQSELQQVVEARLNHAGSHTVKAAAPADETKVVHDYSLPLDTATLTSRRVQEFTEVSFEESAWSIPLLAGLIDVGLFDTMFASALVLLNLLMQSAFSIILLTPAFMGDEFESKIQSAQSWRTSVAHDERYMDLAGTSLVTRVCNGDGSVILSTVQATLVEHVNSFLGMEKDDFTLPAFRPGILLCMLCIVLWTLCIYKERSAYGVAIAMTANVLQVLLMAFATSFGENTFDTMLLLTYACRTVIASVLLVAGILWLARTTSISELMLNAVALNAILDVDEFLFVGMTPIKIQHAIQNLEPMQVKYSRRRSECESVVHFVSLVALVSCTYFFQLAPLTDAMLDLKNELCGGNQTFVVGFNPDTQLTHGLVTPTGLEIGRNLTLSELGVQAHKATSPETTPGESPTYLLFSTDKNSFNTDNTRSIELESGMSPFCLETSILNPDGLYHNDSSLREWTDALTRNAAASIGLHDARSCEEMRGMCNGVDNRLLRMVCGETCGCTDPYSSAWYKVAAQGCAPVCLQIAQASLSGGSCEDAAKDADWQVFWRTYPEAVSHFYGADVMQTLLWPFAQETINAMLQDGCAALSQFPTDVMTNAEWCSGMPQLFRPLSAVCPQSCGCGQRADLAHCPASCSLEVKAFVYPEPHLASIVYSADLKLRDAMSAVRLRNFFPAMSLREEKAAQTCQTRTAEGGRDPWLVPPPDDLRAALDAERNRFFITGRYEIYNGTSEASDADSSCSDDFNLGREVSVENGQLARQGWLTVEMAVPSPSFQRAHVPPHSRTPYKLCYGSQAFLAARVQDGDKEVGAAELSEQTGE</sequence>
<proteinExistence type="predicted"/>
<accession>A0A1Q9E880</accession>
<gene>
    <name evidence="3" type="ORF">AK812_SmicGene13393</name>
</gene>
<comment type="caution">
    <text evidence="3">The sequence shown here is derived from an EMBL/GenBank/DDBJ whole genome shotgun (WGS) entry which is preliminary data.</text>
</comment>
<evidence type="ECO:0000313" key="4">
    <source>
        <dbReference type="Proteomes" id="UP000186817"/>
    </source>
</evidence>
<reference evidence="3 4" key="1">
    <citation type="submission" date="2016-02" db="EMBL/GenBank/DDBJ databases">
        <title>Genome analysis of coral dinoflagellate symbionts highlights evolutionary adaptations to a symbiotic lifestyle.</title>
        <authorList>
            <person name="Aranda M."/>
            <person name="Li Y."/>
            <person name="Liew Y.J."/>
            <person name="Baumgarten S."/>
            <person name="Simakov O."/>
            <person name="Wilson M."/>
            <person name="Piel J."/>
            <person name="Ashoor H."/>
            <person name="Bougouffa S."/>
            <person name="Bajic V.B."/>
            <person name="Ryu T."/>
            <person name="Ravasi T."/>
            <person name="Bayer T."/>
            <person name="Micklem G."/>
            <person name="Kim H."/>
            <person name="Bhak J."/>
            <person name="Lajeunesse T.C."/>
            <person name="Voolstra C.R."/>
        </authorList>
    </citation>
    <scope>NUCLEOTIDE SEQUENCE [LARGE SCALE GENOMIC DNA]</scope>
    <source>
        <strain evidence="3 4">CCMP2467</strain>
    </source>
</reference>
<feature type="transmembrane region" description="Helical" evidence="2">
    <location>
        <begin position="347"/>
        <end position="364"/>
    </location>
</feature>
<keyword evidence="2" id="KW-0812">Transmembrane</keyword>
<feature type="transmembrane region" description="Helical" evidence="2">
    <location>
        <begin position="922"/>
        <end position="940"/>
    </location>
</feature>
<protein>
    <submittedName>
        <fullName evidence="3">Uncharacterized protein</fullName>
    </submittedName>
</protein>
<feature type="region of interest" description="Disordered" evidence="1">
    <location>
        <begin position="1"/>
        <end position="20"/>
    </location>
</feature>
<feature type="transmembrane region" description="Helical" evidence="2">
    <location>
        <begin position="947"/>
        <end position="968"/>
    </location>
</feature>
<feature type="transmembrane region" description="Helical" evidence="2">
    <location>
        <begin position="455"/>
        <end position="472"/>
    </location>
</feature>
<feature type="transmembrane region" description="Helical" evidence="2">
    <location>
        <begin position="376"/>
        <end position="398"/>
    </location>
</feature>
<dbReference type="EMBL" id="LSRX01000231">
    <property type="protein sequence ID" value="OLQ03629.1"/>
    <property type="molecule type" value="Genomic_DNA"/>
</dbReference>
<evidence type="ECO:0000256" key="2">
    <source>
        <dbReference type="SAM" id="Phobius"/>
    </source>
</evidence>
<dbReference type="Proteomes" id="UP000186817">
    <property type="component" value="Unassembled WGS sequence"/>
</dbReference>
<feature type="transmembrane region" description="Helical" evidence="2">
    <location>
        <begin position="1059"/>
        <end position="1076"/>
    </location>
</feature>
<keyword evidence="4" id="KW-1185">Reference proteome</keyword>
<name>A0A1Q9E880_SYMMI</name>
<keyword evidence="2" id="KW-1133">Transmembrane helix</keyword>
<evidence type="ECO:0000256" key="1">
    <source>
        <dbReference type="SAM" id="MobiDB-lite"/>
    </source>
</evidence>
<feature type="transmembrane region" description="Helical" evidence="2">
    <location>
        <begin position="980"/>
        <end position="1002"/>
    </location>
</feature>
<keyword evidence="2" id="KW-0472">Membrane</keyword>
<evidence type="ECO:0000313" key="3">
    <source>
        <dbReference type="EMBL" id="OLQ03629.1"/>
    </source>
</evidence>